<sequence length="182" mass="17949">MVSFTYIATAFAFAVGTVYADDSDCTTSTTPTPTTTDCPPTSSSVPPTTMSTICTTSDGGNVGGSSTTSAKPEPTPAEGEYCGSGMELNCCNRQINTETADIGPHQSGLLAGLANGVLGGDGSSLLGDCSPIDVASLIGGGALLNGQTCEGRVACCNRSQAVAVGGLINLALPCIAIGSIAN</sequence>
<dbReference type="HOGENOM" id="CLU_1483005_0_0_1"/>
<dbReference type="AlphaFoldDB" id="A0A0A1TFW1"/>
<feature type="signal peptide" evidence="2">
    <location>
        <begin position="1"/>
        <end position="20"/>
    </location>
</feature>
<feature type="region of interest" description="Disordered" evidence="3">
    <location>
        <begin position="24"/>
        <end position="78"/>
    </location>
</feature>
<evidence type="ECO:0000313" key="5">
    <source>
        <dbReference type="Proteomes" id="UP000039046"/>
    </source>
</evidence>
<name>A0A0A1TFW1_9HYPO</name>
<keyword evidence="2" id="KW-0134">Cell wall</keyword>
<feature type="chain" id="PRO_5013984507" description="Hydrophobin" evidence="2">
    <location>
        <begin position="21"/>
        <end position="182"/>
    </location>
</feature>
<protein>
    <recommendedName>
        <fullName evidence="2">Hydrophobin</fullName>
    </recommendedName>
</protein>
<dbReference type="GO" id="GO:0005199">
    <property type="term" value="F:structural constituent of cell wall"/>
    <property type="evidence" value="ECO:0007669"/>
    <property type="project" value="InterPro"/>
</dbReference>
<proteinExistence type="inferred from homology"/>
<keyword evidence="2" id="KW-0964">Secreted</keyword>
<dbReference type="SMART" id="SM00075">
    <property type="entry name" value="HYDRO"/>
    <property type="match status" value="1"/>
</dbReference>
<dbReference type="GO" id="GO:0009277">
    <property type="term" value="C:fungal-type cell wall"/>
    <property type="evidence" value="ECO:0007669"/>
    <property type="project" value="InterPro"/>
</dbReference>
<keyword evidence="2" id="KW-0732">Signal</keyword>
<dbReference type="Pfam" id="PF01185">
    <property type="entry name" value="Hydrophobin"/>
    <property type="match status" value="1"/>
</dbReference>
<accession>A0A0A1TFW1</accession>
<reference evidence="4 5" key="1">
    <citation type="journal article" date="2015" name="Genome Announc.">
        <title>Draft Genome Sequence and Gene Annotation of the Entomopathogenic Fungus Verticillium hemipterigenum.</title>
        <authorList>
            <person name="Horn F."/>
            <person name="Habel A."/>
            <person name="Scharf D.H."/>
            <person name="Dworschak J."/>
            <person name="Brakhage A.A."/>
            <person name="Guthke R."/>
            <person name="Hertweck C."/>
            <person name="Linde J."/>
        </authorList>
    </citation>
    <scope>NUCLEOTIDE SEQUENCE [LARGE SCALE GENOMIC DNA]</scope>
</reference>
<keyword evidence="5" id="KW-1185">Reference proteome</keyword>
<dbReference type="InterPro" id="IPR001338">
    <property type="entry name" value="Class_I_Hydrophobin"/>
</dbReference>
<feature type="compositionally biased region" description="Polar residues" evidence="3">
    <location>
        <begin position="53"/>
        <end position="70"/>
    </location>
</feature>
<comment type="subcellular location">
    <subcellularLocation>
        <location evidence="2">Secreted</location>
        <location evidence="2">Cell wall</location>
    </subcellularLocation>
</comment>
<evidence type="ECO:0000256" key="2">
    <source>
        <dbReference type="RuleBase" id="RU365009"/>
    </source>
</evidence>
<dbReference type="OrthoDB" id="4225815at2759"/>
<dbReference type="Proteomes" id="UP000039046">
    <property type="component" value="Unassembled WGS sequence"/>
</dbReference>
<evidence type="ECO:0000256" key="3">
    <source>
        <dbReference type="SAM" id="MobiDB-lite"/>
    </source>
</evidence>
<dbReference type="EMBL" id="CDHN01000005">
    <property type="protein sequence ID" value="CEJ93654.1"/>
    <property type="molecule type" value="Genomic_DNA"/>
</dbReference>
<organism evidence="4 5">
    <name type="scientific">[Torrubiella] hemipterigena</name>
    <dbReference type="NCBI Taxonomy" id="1531966"/>
    <lineage>
        <taxon>Eukaryota</taxon>
        <taxon>Fungi</taxon>
        <taxon>Dikarya</taxon>
        <taxon>Ascomycota</taxon>
        <taxon>Pezizomycotina</taxon>
        <taxon>Sordariomycetes</taxon>
        <taxon>Hypocreomycetidae</taxon>
        <taxon>Hypocreales</taxon>
        <taxon>Clavicipitaceae</taxon>
        <taxon>Clavicipitaceae incertae sedis</taxon>
        <taxon>'Torrubiella' clade</taxon>
    </lineage>
</organism>
<gene>
    <name evidence="4" type="ORF">VHEMI09230</name>
</gene>
<comment type="similarity">
    <text evidence="2">Belongs to the fungal hydrophobin family.</text>
</comment>
<feature type="compositionally biased region" description="Low complexity" evidence="3">
    <location>
        <begin position="25"/>
        <end position="52"/>
    </location>
</feature>
<evidence type="ECO:0000313" key="4">
    <source>
        <dbReference type="EMBL" id="CEJ93654.1"/>
    </source>
</evidence>
<keyword evidence="1 2" id="KW-1015">Disulfide bond</keyword>
<evidence type="ECO:0000256" key="1">
    <source>
        <dbReference type="ARBA" id="ARBA00023157"/>
    </source>
</evidence>